<evidence type="ECO:0000256" key="2">
    <source>
        <dbReference type="ARBA" id="ARBA00022801"/>
    </source>
</evidence>
<keyword evidence="1" id="KW-0645">Protease</keyword>
<keyword evidence="2" id="KW-0378">Hydrolase</keyword>
<organism evidence="7 8">
    <name type="scientific">Carnobacterium divergens DSM 20623</name>
    <dbReference type="NCBI Taxonomy" id="1449336"/>
    <lineage>
        <taxon>Bacteria</taxon>
        <taxon>Bacillati</taxon>
        <taxon>Bacillota</taxon>
        <taxon>Bacilli</taxon>
        <taxon>Lactobacillales</taxon>
        <taxon>Carnobacteriaceae</taxon>
        <taxon>Carnobacterium</taxon>
    </lineage>
</organism>
<evidence type="ECO:0000256" key="6">
    <source>
        <dbReference type="SAM" id="Phobius"/>
    </source>
</evidence>
<accession>A0A0R2HMW5</accession>
<dbReference type="InterPro" id="IPR042007">
    <property type="entry name" value="Sortase_A"/>
</dbReference>
<dbReference type="CDD" id="cd06165">
    <property type="entry name" value="Sortase_A"/>
    <property type="match status" value="1"/>
</dbReference>
<evidence type="ECO:0000313" key="7">
    <source>
        <dbReference type="EMBL" id="KRN54241.1"/>
    </source>
</evidence>
<feature type="active site" description="Proton donor/acceptor" evidence="4">
    <location>
        <position position="181"/>
    </location>
</feature>
<dbReference type="GeneID" id="89588815"/>
<evidence type="ECO:0000256" key="1">
    <source>
        <dbReference type="ARBA" id="ARBA00022670"/>
    </source>
</evidence>
<dbReference type="InterPro" id="IPR005754">
    <property type="entry name" value="Sortase"/>
</dbReference>
<dbReference type="RefSeq" id="WP_051915637.1">
    <property type="nucleotide sequence ID" value="NZ_JQBS01000035.1"/>
</dbReference>
<dbReference type="eggNOG" id="COG3764">
    <property type="taxonomic scope" value="Bacteria"/>
</dbReference>
<evidence type="ECO:0000256" key="4">
    <source>
        <dbReference type="PIRSR" id="PIRSR605754-1"/>
    </source>
</evidence>
<evidence type="ECO:0008006" key="9">
    <source>
        <dbReference type="Google" id="ProtNLM"/>
    </source>
</evidence>
<dbReference type="GO" id="GO:0006508">
    <property type="term" value="P:proteolysis"/>
    <property type="evidence" value="ECO:0007669"/>
    <property type="project" value="UniProtKB-KW"/>
</dbReference>
<reference evidence="7 8" key="1">
    <citation type="journal article" date="2015" name="Genome Announc.">
        <title>Expanding the biotechnology potential of lactobacilli through comparative genomics of 213 strains and associated genera.</title>
        <authorList>
            <person name="Sun Z."/>
            <person name="Harris H.M."/>
            <person name="McCann A."/>
            <person name="Guo C."/>
            <person name="Argimon S."/>
            <person name="Zhang W."/>
            <person name="Yang X."/>
            <person name="Jeffery I.B."/>
            <person name="Cooney J.C."/>
            <person name="Kagawa T.F."/>
            <person name="Liu W."/>
            <person name="Song Y."/>
            <person name="Salvetti E."/>
            <person name="Wrobel A."/>
            <person name="Rasinkangas P."/>
            <person name="Parkhill J."/>
            <person name="Rea M.C."/>
            <person name="O'Sullivan O."/>
            <person name="Ritari J."/>
            <person name="Douillard F.P."/>
            <person name="Paul Ross R."/>
            <person name="Yang R."/>
            <person name="Briner A.E."/>
            <person name="Felis G.E."/>
            <person name="de Vos W.M."/>
            <person name="Barrangou R."/>
            <person name="Klaenhammer T.R."/>
            <person name="Caufield P.W."/>
            <person name="Cui Y."/>
            <person name="Zhang H."/>
            <person name="O'Toole P.W."/>
        </authorList>
    </citation>
    <scope>NUCLEOTIDE SEQUENCE [LARGE SCALE GENOMIC DNA]</scope>
    <source>
        <strain evidence="7 8">DSM 20623</strain>
    </source>
</reference>
<feature type="coiled-coil region" evidence="5">
    <location>
        <begin position="76"/>
        <end position="110"/>
    </location>
</feature>
<dbReference type="EMBL" id="JQBS01000035">
    <property type="protein sequence ID" value="KRN54241.1"/>
    <property type="molecule type" value="Genomic_DNA"/>
</dbReference>
<dbReference type="NCBIfam" id="TIGR01076">
    <property type="entry name" value="sortase_fam"/>
    <property type="match status" value="1"/>
</dbReference>
<dbReference type="AlphaFoldDB" id="A0A0R2HMW5"/>
<keyword evidence="6" id="KW-1133">Transmembrane helix</keyword>
<dbReference type="GO" id="GO:0008234">
    <property type="term" value="F:cysteine-type peptidase activity"/>
    <property type="evidence" value="ECO:0007669"/>
    <property type="project" value="UniProtKB-KW"/>
</dbReference>
<keyword evidence="6" id="KW-0472">Membrane</keyword>
<proteinExistence type="predicted"/>
<dbReference type="Pfam" id="PF04203">
    <property type="entry name" value="Sortase"/>
    <property type="match status" value="1"/>
</dbReference>
<keyword evidence="6" id="KW-0812">Transmembrane</keyword>
<sequence length="280" mass="32049">MGNIDKKQKINTVEKTNFILINYQVPSKKERPNYELIIQPTSLIKRKKTPNKWRYISIFLAALALFVALGSQFYYKKQAEKTNEQIAIVKEELEKKQQEKKRIADTTQKNSQSSIEFTYQPKETFLDDSDDEVYLGQVSIPEVHLQLPVVKGVGEKNLYRGAATNKIGQLMGKGNYPMAAHKVPGDDTSLFGPLFNVKKGNRIYLQDDQFIYTYKVNNIEIVAPDRVDILDDRQNETMITMYTCSTDAGVERLVVQGEFEKKTELSKVSKKEQAAFSDNN</sequence>
<comment type="caution">
    <text evidence="7">The sequence shown here is derived from an EMBL/GenBank/DDBJ whole genome shotgun (WGS) entry which is preliminary data.</text>
</comment>
<gene>
    <name evidence="7" type="ORF">IV74_GL001820</name>
</gene>
<keyword evidence="8" id="KW-1185">Reference proteome</keyword>
<protein>
    <recommendedName>
        <fullName evidence="9">Sortase</fullName>
    </recommendedName>
</protein>
<feature type="transmembrane region" description="Helical" evidence="6">
    <location>
        <begin position="55"/>
        <end position="75"/>
    </location>
</feature>
<keyword evidence="3" id="KW-0788">Thiol protease</keyword>
<dbReference type="Gene3D" id="2.40.260.10">
    <property type="entry name" value="Sortase"/>
    <property type="match status" value="1"/>
</dbReference>
<name>A0A0R2HMW5_CARDV</name>
<keyword evidence="5" id="KW-0175">Coiled coil</keyword>
<dbReference type="PATRIC" id="fig|1449336.4.peg.1856"/>
<dbReference type="Proteomes" id="UP000051658">
    <property type="component" value="Unassembled WGS sequence"/>
</dbReference>
<dbReference type="SUPFAM" id="SSF63817">
    <property type="entry name" value="Sortase"/>
    <property type="match status" value="1"/>
</dbReference>
<evidence type="ECO:0000256" key="5">
    <source>
        <dbReference type="SAM" id="Coils"/>
    </source>
</evidence>
<dbReference type="InterPro" id="IPR023365">
    <property type="entry name" value="Sortase_dom-sf"/>
</dbReference>
<evidence type="ECO:0000313" key="8">
    <source>
        <dbReference type="Proteomes" id="UP000051658"/>
    </source>
</evidence>
<evidence type="ECO:0000256" key="3">
    <source>
        <dbReference type="ARBA" id="ARBA00022807"/>
    </source>
</evidence>
<feature type="active site" description="Acyl-thioester intermediate" evidence="4">
    <location>
        <position position="244"/>
    </location>
</feature>